<dbReference type="PROSITE" id="PS50031">
    <property type="entry name" value="EH"/>
    <property type="match status" value="1"/>
</dbReference>
<feature type="region of interest" description="Disordered" evidence="1">
    <location>
        <begin position="550"/>
        <end position="649"/>
    </location>
</feature>
<evidence type="ECO:0000313" key="4">
    <source>
        <dbReference type="Proteomes" id="UP001600064"/>
    </source>
</evidence>
<feature type="compositionally biased region" description="Basic residues" evidence="1">
    <location>
        <begin position="343"/>
        <end position="353"/>
    </location>
</feature>
<feature type="compositionally biased region" description="Basic and acidic residues" evidence="1">
    <location>
        <begin position="304"/>
        <end position="315"/>
    </location>
</feature>
<feature type="compositionally biased region" description="Basic and acidic residues" evidence="1">
    <location>
        <begin position="380"/>
        <end position="401"/>
    </location>
</feature>
<gene>
    <name evidence="3" type="ORF">VTJ83DRAFT_877</name>
</gene>
<dbReference type="PANTHER" id="PTHR11216">
    <property type="entry name" value="EH DOMAIN"/>
    <property type="match status" value="1"/>
</dbReference>
<feature type="compositionally biased region" description="Low complexity" evidence="1">
    <location>
        <begin position="204"/>
        <end position="228"/>
    </location>
</feature>
<feature type="compositionally biased region" description="Low complexity" evidence="1">
    <location>
        <begin position="118"/>
        <end position="135"/>
    </location>
</feature>
<dbReference type="SMART" id="SM00027">
    <property type="entry name" value="EH"/>
    <property type="match status" value="1"/>
</dbReference>
<comment type="caution">
    <text evidence="3">The sequence shown here is derived from an EMBL/GenBank/DDBJ whole genome shotgun (WGS) entry which is preliminary data.</text>
</comment>
<evidence type="ECO:0000259" key="2">
    <source>
        <dbReference type="PROSITE" id="PS50031"/>
    </source>
</evidence>
<protein>
    <recommendedName>
        <fullName evidence="2">EH domain-containing protein</fullName>
    </recommendedName>
</protein>
<feature type="compositionally biased region" description="Polar residues" evidence="1">
    <location>
        <begin position="578"/>
        <end position="595"/>
    </location>
</feature>
<feature type="compositionally biased region" description="Polar residues" evidence="1">
    <location>
        <begin position="166"/>
        <end position="177"/>
    </location>
</feature>
<feature type="region of interest" description="Disordered" evidence="1">
    <location>
        <begin position="682"/>
        <end position="712"/>
    </location>
</feature>
<feature type="region of interest" description="Disordered" evidence="1">
    <location>
        <begin position="790"/>
        <end position="830"/>
    </location>
</feature>
<feature type="compositionally biased region" description="Basic residues" evidence="1">
    <location>
        <begin position="620"/>
        <end position="648"/>
    </location>
</feature>
<evidence type="ECO:0000256" key="1">
    <source>
        <dbReference type="SAM" id="MobiDB-lite"/>
    </source>
</evidence>
<evidence type="ECO:0000313" key="3">
    <source>
        <dbReference type="EMBL" id="KAL2271506.1"/>
    </source>
</evidence>
<feature type="compositionally biased region" description="Acidic residues" evidence="1">
    <location>
        <begin position="699"/>
        <end position="708"/>
    </location>
</feature>
<dbReference type="Gene3D" id="1.10.238.10">
    <property type="entry name" value="EF-hand"/>
    <property type="match status" value="1"/>
</dbReference>
<feature type="compositionally biased region" description="Low complexity" evidence="1">
    <location>
        <begin position="18"/>
        <end position="42"/>
    </location>
</feature>
<sequence>MQPPPPPTRSNPVYGRNSSPSSSSVAYPTPSAASSTASLPLPHGRPPTQSHASAPAVSHALQGATLAFSKQKAAAVTATPDGVVRSPSRPARDQQRPEPPAMPKQRNNVASAAQTYDRNTGGAAVTRAAGTRNDGNGALLAATQAAASLASVKAAGDVGRAGSVSRHATGQSRSGPTDSGFAAGTPLRGDDGSNTLFLPSVGTPGRSPGGQPAASSSPSLIAATLAASRSASPTRGPLPYLDLDGVKPARARGQSVTSASRVNLLGSPSIERPGPGPGPAGAGADGLDTSSIPPTTSLVSLFESRQDKQDVDPVKKIASPRRPNGRGDVAEGAQRGDGSPVRPKPRPKPKPKHVPLSNINNSNNTGPKEDETLASSQLEEPMKKNDEPRSDGRGEQPRLEAHALAPSSLPQPVPDTPASSPGALGKPRPAAPKSRLPTSSPGTPAPSSQLKDESHGSENSHAPTPGARRLSQGSTSSNDTFVSASSVPTRPVSPVREEFKTPNRPRLLTQEPLIRSTPTPDVQRFPSPQASTPTLTLDSLTNAMVASNLAAARLSPNTQIQRPPVPPPRRTGRKPGTSSPIQPQRTGDSIRSQLTGGKAGMLQTLRDGGSLSDDEEERRRRQQHQQRRRDKMFRGNRKHAHHEGSRRRWRDEITPRERRRYEAVWASNRGLFLRPGWGLPYQPPEGRNGHGGVNHGDVNDDSDNDNDDGSWWSDQIEASRALPPAPEAELVVNVVVRDIWRRSRLPADELAEVWDLVDRDGRGALARDEFVVGMWLIDQRLRGRKIPARVSQSVWESAGASRGGGGGGGGEGTRISPGSPPPPPGRTERR</sequence>
<dbReference type="SUPFAM" id="SSF47473">
    <property type="entry name" value="EF-hand"/>
    <property type="match status" value="1"/>
</dbReference>
<proteinExistence type="predicted"/>
<feature type="compositionally biased region" description="Polar residues" evidence="1">
    <location>
        <begin position="357"/>
        <end position="366"/>
    </location>
</feature>
<feature type="compositionally biased region" description="Polar residues" evidence="1">
    <location>
        <begin position="288"/>
        <end position="299"/>
    </location>
</feature>
<feature type="compositionally biased region" description="Gly residues" evidence="1">
    <location>
        <begin position="801"/>
        <end position="812"/>
    </location>
</feature>
<dbReference type="InterPro" id="IPR000261">
    <property type="entry name" value="EH_dom"/>
</dbReference>
<feature type="compositionally biased region" description="Low complexity" evidence="1">
    <location>
        <begin position="437"/>
        <end position="448"/>
    </location>
</feature>
<dbReference type="PANTHER" id="PTHR11216:SF31">
    <property type="entry name" value="AT21416P"/>
    <property type="match status" value="1"/>
</dbReference>
<dbReference type="Proteomes" id="UP001600064">
    <property type="component" value="Unassembled WGS sequence"/>
</dbReference>
<dbReference type="Pfam" id="PF12763">
    <property type="entry name" value="EH"/>
    <property type="match status" value="1"/>
</dbReference>
<dbReference type="GeneID" id="98129212"/>
<dbReference type="InterPro" id="IPR011992">
    <property type="entry name" value="EF-hand-dom_pair"/>
</dbReference>
<accession>A0ABR4DN72</accession>
<keyword evidence="4" id="KW-1185">Reference proteome</keyword>
<feature type="compositionally biased region" description="Polar residues" evidence="1">
    <location>
        <begin position="516"/>
        <end position="535"/>
    </location>
</feature>
<feature type="region of interest" description="Disordered" evidence="1">
    <location>
        <begin position="1"/>
        <end position="135"/>
    </location>
</feature>
<feature type="compositionally biased region" description="Polar residues" evidence="1">
    <location>
        <begin position="105"/>
        <end position="117"/>
    </location>
</feature>
<organism evidence="3 4">
    <name type="scientific">Remersonia thermophila</name>
    <dbReference type="NCBI Taxonomy" id="72144"/>
    <lineage>
        <taxon>Eukaryota</taxon>
        <taxon>Fungi</taxon>
        <taxon>Dikarya</taxon>
        <taxon>Ascomycota</taxon>
        <taxon>Pezizomycotina</taxon>
        <taxon>Sordariomycetes</taxon>
        <taxon>Sordariomycetidae</taxon>
        <taxon>Sordariales</taxon>
        <taxon>Sordariales incertae sedis</taxon>
        <taxon>Remersonia</taxon>
    </lineage>
</organism>
<reference evidence="3 4" key="1">
    <citation type="journal article" date="2024" name="Commun. Biol.">
        <title>Comparative genomic analysis of thermophilic fungi reveals convergent evolutionary adaptations and gene losses.</title>
        <authorList>
            <person name="Steindorff A.S."/>
            <person name="Aguilar-Pontes M.V."/>
            <person name="Robinson A.J."/>
            <person name="Andreopoulos B."/>
            <person name="LaButti K."/>
            <person name="Kuo A."/>
            <person name="Mondo S."/>
            <person name="Riley R."/>
            <person name="Otillar R."/>
            <person name="Haridas S."/>
            <person name="Lipzen A."/>
            <person name="Grimwood J."/>
            <person name="Schmutz J."/>
            <person name="Clum A."/>
            <person name="Reid I.D."/>
            <person name="Moisan M.C."/>
            <person name="Butler G."/>
            <person name="Nguyen T.T.M."/>
            <person name="Dewar K."/>
            <person name="Conant G."/>
            <person name="Drula E."/>
            <person name="Henrissat B."/>
            <person name="Hansel C."/>
            <person name="Singer S."/>
            <person name="Hutchinson M.I."/>
            <person name="de Vries R.P."/>
            <person name="Natvig D.O."/>
            <person name="Powell A.J."/>
            <person name="Tsang A."/>
            <person name="Grigoriev I.V."/>
        </authorList>
    </citation>
    <scope>NUCLEOTIDE SEQUENCE [LARGE SCALE GENOMIC DNA]</scope>
    <source>
        <strain evidence="3 4">ATCC 22073</strain>
    </source>
</reference>
<feature type="compositionally biased region" description="Polar residues" evidence="1">
    <location>
        <begin position="471"/>
        <end position="488"/>
    </location>
</feature>
<feature type="compositionally biased region" description="Pro residues" evidence="1">
    <location>
        <begin position="818"/>
        <end position="830"/>
    </location>
</feature>
<feature type="region of interest" description="Disordered" evidence="1">
    <location>
        <begin position="150"/>
        <end position="535"/>
    </location>
</feature>
<dbReference type="CDD" id="cd00052">
    <property type="entry name" value="EH"/>
    <property type="match status" value="1"/>
</dbReference>
<name>A0ABR4DN72_9PEZI</name>
<dbReference type="RefSeq" id="XP_070870230.1">
    <property type="nucleotide sequence ID" value="XM_071014568.1"/>
</dbReference>
<feature type="domain" description="EH" evidence="2">
    <location>
        <begin position="737"/>
        <end position="801"/>
    </location>
</feature>
<dbReference type="EMBL" id="JAZGUE010000001">
    <property type="protein sequence ID" value="KAL2271506.1"/>
    <property type="molecule type" value="Genomic_DNA"/>
</dbReference>